<dbReference type="SUPFAM" id="SSF54995">
    <property type="entry name" value="Ribosomal protein S6"/>
    <property type="match status" value="1"/>
</dbReference>
<dbReference type="CDD" id="cd00473">
    <property type="entry name" value="bS6"/>
    <property type="match status" value="1"/>
</dbReference>
<accession>A0A1F7I0A2</accession>
<dbReference type="Pfam" id="PF01250">
    <property type="entry name" value="Ribosomal_S6"/>
    <property type="match status" value="1"/>
</dbReference>
<dbReference type="GO" id="GO:0070181">
    <property type="term" value="F:small ribosomal subunit rRNA binding"/>
    <property type="evidence" value="ECO:0007669"/>
    <property type="project" value="TreeGrafter"/>
</dbReference>
<dbReference type="HAMAP" id="MF_00360">
    <property type="entry name" value="Ribosomal_bS6"/>
    <property type="match status" value="1"/>
</dbReference>
<dbReference type="InterPro" id="IPR020814">
    <property type="entry name" value="Ribosomal_S6_plastid/chlpt"/>
</dbReference>
<dbReference type="InterPro" id="IPR014717">
    <property type="entry name" value="Transl_elong_EF1B/ribsomal_bS6"/>
</dbReference>
<dbReference type="GO" id="GO:0006412">
    <property type="term" value="P:translation"/>
    <property type="evidence" value="ECO:0007669"/>
    <property type="project" value="UniProtKB-UniRule"/>
</dbReference>
<dbReference type="NCBIfam" id="TIGR00166">
    <property type="entry name" value="S6"/>
    <property type="match status" value="1"/>
</dbReference>
<evidence type="ECO:0000256" key="3">
    <source>
        <dbReference type="HAMAP-Rule" id="MF_00360"/>
    </source>
</evidence>
<dbReference type="Proteomes" id="UP000176803">
    <property type="component" value="Unassembled WGS sequence"/>
</dbReference>
<evidence type="ECO:0000256" key="2">
    <source>
        <dbReference type="ARBA" id="ARBA00035294"/>
    </source>
</evidence>
<dbReference type="Gene3D" id="3.30.70.60">
    <property type="match status" value="1"/>
</dbReference>
<gene>
    <name evidence="3" type="primary">rpsF</name>
    <name evidence="4" type="ORF">A3F03_01760</name>
</gene>
<dbReference type="GO" id="GO:0003735">
    <property type="term" value="F:structural constituent of ribosome"/>
    <property type="evidence" value="ECO:0007669"/>
    <property type="project" value="InterPro"/>
</dbReference>
<organism evidence="4 5">
    <name type="scientific">Candidatus Roizmanbacteria bacterium RIFCSPHIGHO2_12_FULL_41_11</name>
    <dbReference type="NCBI Taxonomy" id="1802052"/>
    <lineage>
        <taxon>Bacteria</taxon>
        <taxon>Candidatus Roizmaniibacteriota</taxon>
    </lineage>
</organism>
<keyword evidence="3" id="KW-0699">rRNA-binding</keyword>
<dbReference type="InterPro" id="IPR035980">
    <property type="entry name" value="Ribosomal_bS6_sf"/>
</dbReference>
<dbReference type="GO" id="GO:1990904">
    <property type="term" value="C:ribonucleoprotein complex"/>
    <property type="evidence" value="ECO:0007669"/>
    <property type="project" value="UniProtKB-KW"/>
</dbReference>
<protein>
    <recommendedName>
        <fullName evidence="2 3">Small ribosomal subunit protein bS6</fullName>
    </recommendedName>
</protein>
<keyword evidence="3" id="KW-0694">RNA-binding</keyword>
<comment type="caution">
    <text evidence="4">The sequence shown here is derived from an EMBL/GenBank/DDBJ whole genome shotgun (WGS) entry which is preliminary data.</text>
</comment>
<dbReference type="PANTHER" id="PTHR21011">
    <property type="entry name" value="MITOCHONDRIAL 28S RIBOSOMAL PROTEIN S6"/>
    <property type="match status" value="1"/>
</dbReference>
<dbReference type="GO" id="GO:0005737">
    <property type="term" value="C:cytoplasm"/>
    <property type="evidence" value="ECO:0007669"/>
    <property type="project" value="UniProtKB-ARBA"/>
</dbReference>
<evidence type="ECO:0000313" key="5">
    <source>
        <dbReference type="Proteomes" id="UP000176803"/>
    </source>
</evidence>
<evidence type="ECO:0000256" key="1">
    <source>
        <dbReference type="ARBA" id="ARBA00009512"/>
    </source>
</evidence>
<dbReference type="GO" id="GO:0005840">
    <property type="term" value="C:ribosome"/>
    <property type="evidence" value="ECO:0007669"/>
    <property type="project" value="UniProtKB-KW"/>
</dbReference>
<keyword evidence="3 4" id="KW-0689">Ribosomal protein</keyword>
<dbReference type="PANTHER" id="PTHR21011:SF1">
    <property type="entry name" value="SMALL RIBOSOMAL SUBUNIT PROTEIN BS6M"/>
    <property type="match status" value="1"/>
</dbReference>
<dbReference type="AlphaFoldDB" id="A0A1F7I0A2"/>
<name>A0A1F7I0A2_9BACT</name>
<dbReference type="InterPro" id="IPR000529">
    <property type="entry name" value="Ribosomal_bS6"/>
</dbReference>
<sequence>MRVYELVLVLKTSLSEANRKKLLETIKGFLPDFKIVKDEEWGQKPLSYSIKKEIAGYYLDWIFELKSELPKDFEKKLITNDNILRHLLLRKK</sequence>
<dbReference type="EMBL" id="MGAC01000053">
    <property type="protein sequence ID" value="OGK36799.1"/>
    <property type="molecule type" value="Genomic_DNA"/>
</dbReference>
<proteinExistence type="inferred from homology"/>
<evidence type="ECO:0000313" key="4">
    <source>
        <dbReference type="EMBL" id="OGK36799.1"/>
    </source>
</evidence>
<reference evidence="4 5" key="1">
    <citation type="journal article" date="2016" name="Nat. Commun.">
        <title>Thousands of microbial genomes shed light on interconnected biogeochemical processes in an aquifer system.</title>
        <authorList>
            <person name="Anantharaman K."/>
            <person name="Brown C.T."/>
            <person name="Hug L.A."/>
            <person name="Sharon I."/>
            <person name="Castelle C.J."/>
            <person name="Probst A.J."/>
            <person name="Thomas B.C."/>
            <person name="Singh A."/>
            <person name="Wilkins M.J."/>
            <person name="Karaoz U."/>
            <person name="Brodie E.L."/>
            <person name="Williams K.H."/>
            <person name="Hubbard S.S."/>
            <person name="Banfield J.F."/>
        </authorList>
    </citation>
    <scope>NUCLEOTIDE SEQUENCE [LARGE SCALE GENOMIC DNA]</scope>
</reference>
<keyword evidence="3" id="KW-0687">Ribonucleoprotein</keyword>
<comment type="function">
    <text evidence="3">Binds together with bS18 to 16S ribosomal RNA.</text>
</comment>
<comment type="similarity">
    <text evidence="1 3">Belongs to the bacterial ribosomal protein bS6 family.</text>
</comment>